<organism evidence="9 10">
    <name type="scientific">Thermodesulfobium acidiphilum</name>
    <dbReference type="NCBI Taxonomy" id="1794699"/>
    <lineage>
        <taxon>Bacteria</taxon>
        <taxon>Pseudomonadati</taxon>
        <taxon>Thermodesulfobiota</taxon>
        <taxon>Thermodesulfobiia</taxon>
        <taxon>Thermodesulfobiales</taxon>
        <taxon>Thermodesulfobiaceae</taxon>
        <taxon>Thermodesulfobium</taxon>
    </lineage>
</organism>
<dbReference type="EMBL" id="CP020921">
    <property type="protein sequence ID" value="AWB10675.1"/>
    <property type="molecule type" value="Genomic_DNA"/>
</dbReference>
<accession>A0A2R4W1K9</accession>
<dbReference type="NCBIfam" id="TIGR00407">
    <property type="entry name" value="proA"/>
    <property type="match status" value="1"/>
</dbReference>
<dbReference type="Proteomes" id="UP000244792">
    <property type="component" value="Chromosome"/>
</dbReference>
<gene>
    <name evidence="7" type="primary">proA</name>
    <name evidence="9" type="ORF">TDSAC_1334</name>
</gene>
<evidence type="ECO:0000259" key="8">
    <source>
        <dbReference type="Pfam" id="PF00171"/>
    </source>
</evidence>
<keyword evidence="5 7" id="KW-0560">Oxidoreductase</keyword>
<dbReference type="InterPro" id="IPR020593">
    <property type="entry name" value="G-glutamylP_reductase_CS"/>
</dbReference>
<evidence type="ECO:0000256" key="4">
    <source>
        <dbReference type="ARBA" id="ARBA00022857"/>
    </source>
</evidence>
<dbReference type="OrthoDB" id="9809970at2"/>
<evidence type="ECO:0000256" key="3">
    <source>
        <dbReference type="ARBA" id="ARBA00022650"/>
    </source>
</evidence>
<dbReference type="InterPro" id="IPR015590">
    <property type="entry name" value="Aldehyde_DH_dom"/>
</dbReference>
<evidence type="ECO:0000256" key="6">
    <source>
        <dbReference type="ARBA" id="ARBA00049024"/>
    </source>
</evidence>
<evidence type="ECO:0000313" key="9">
    <source>
        <dbReference type="EMBL" id="AWB10675.1"/>
    </source>
</evidence>
<dbReference type="GO" id="GO:0050661">
    <property type="term" value="F:NADP binding"/>
    <property type="evidence" value="ECO:0007669"/>
    <property type="project" value="InterPro"/>
</dbReference>
<dbReference type="UniPathway" id="UPA00098">
    <property type="reaction ID" value="UER00360"/>
</dbReference>
<dbReference type="InterPro" id="IPR016163">
    <property type="entry name" value="Ald_DH_C"/>
</dbReference>
<dbReference type="RefSeq" id="WP_108309459.1">
    <property type="nucleotide sequence ID" value="NZ_CP020921.1"/>
</dbReference>
<dbReference type="InterPro" id="IPR000965">
    <property type="entry name" value="GPR_dom"/>
</dbReference>
<evidence type="ECO:0000256" key="2">
    <source>
        <dbReference type="ARBA" id="ARBA00022605"/>
    </source>
</evidence>
<evidence type="ECO:0000256" key="7">
    <source>
        <dbReference type="HAMAP-Rule" id="MF_00412"/>
    </source>
</evidence>
<keyword evidence="10" id="KW-1185">Reference proteome</keyword>
<keyword evidence="2 7" id="KW-0028">Amino-acid biosynthesis</keyword>
<dbReference type="PANTHER" id="PTHR11063">
    <property type="entry name" value="GLUTAMATE SEMIALDEHYDE DEHYDROGENASE"/>
    <property type="match status" value="1"/>
</dbReference>
<comment type="pathway">
    <text evidence="1 7">Amino-acid biosynthesis; L-proline biosynthesis; L-glutamate 5-semialdehyde from L-glutamate: step 2/2.</text>
</comment>
<dbReference type="InterPro" id="IPR012134">
    <property type="entry name" value="Glu-5-SA_DH"/>
</dbReference>
<name>A0A2R4W1K9_THEAF</name>
<dbReference type="GO" id="GO:0005737">
    <property type="term" value="C:cytoplasm"/>
    <property type="evidence" value="ECO:0007669"/>
    <property type="project" value="UniProtKB-SubCell"/>
</dbReference>
<feature type="domain" description="Aldehyde dehydrogenase" evidence="8">
    <location>
        <begin position="98"/>
        <end position="288"/>
    </location>
</feature>
<dbReference type="CDD" id="cd07079">
    <property type="entry name" value="ALDH_F18-19_ProA-GPR"/>
    <property type="match status" value="1"/>
</dbReference>
<dbReference type="PANTHER" id="PTHR11063:SF8">
    <property type="entry name" value="DELTA-1-PYRROLINE-5-CARBOXYLATE SYNTHASE"/>
    <property type="match status" value="1"/>
</dbReference>
<dbReference type="KEGG" id="taci:TDSAC_1334"/>
<keyword evidence="7" id="KW-0963">Cytoplasm</keyword>
<dbReference type="Gene3D" id="3.40.605.10">
    <property type="entry name" value="Aldehyde Dehydrogenase, Chain A, domain 1"/>
    <property type="match status" value="1"/>
</dbReference>
<dbReference type="AlphaFoldDB" id="A0A2R4W1K9"/>
<dbReference type="SUPFAM" id="SSF53720">
    <property type="entry name" value="ALDH-like"/>
    <property type="match status" value="1"/>
</dbReference>
<keyword evidence="4 7" id="KW-0521">NADP</keyword>
<dbReference type="GO" id="GO:0055129">
    <property type="term" value="P:L-proline biosynthetic process"/>
    <property type="evidence" value="ECO:0007669"/>
    <property type="project" value="UniProtKB-UniRule"/>
</dbReference>
<dbReference type="NCBIfam" id="NF001221">
    <property type="entry name" value="PRK00197.1"/>
    <property type="match status" value="1"/>
</dbReference>
<dbReference type="PIRSF" id="PIRSF000151">
    <property type="entry name" value="GPR"/>
    <property type="match status" value="1"/>
</dbReference>
<dbReference type="Pfam" id="PF00171">
    <property type="entry name" value="Aldedh"/>
    <property type="match status" value="1"/>
</dbReference>
<keyword evidence="3 7" id="KW-0641">Proline biosynthesis</keyword>
<proteinExistence type="inferred from homology"/>
<comment type="catalytic activity">
    <reaction evidence="6 7">
        <text>L-glutamate 5-semialdehyde + phosphate + NADP(+) = L-glutamyl 5-phosphate + NADPH + H(+)</text>
        <dbReference type="Rhea" id="RHEA:19541"/>
        <dbReference type="ChEBI" id="CHEBI:15378"/>
        <dbReference type="ChEBI" id="CHEBI:43474"/>
        <dbReference type="ChEBI" id="CHEBI:57783"/>
        <dbReference type="ChEBI" id="CHEBI:58066"/>
        <dbReference type="ChEBI" id="CHEBI:58274"/>
        <dbReference type="ChEBI" id="CHEBI:58349"/>
        <dbReference type="EC" id="1.2.1.41"/>
    </reaction>
</comment>
<dbReference type="InterPro" id="IPR016162">
    <property type="entry name" value="Ald_DH_N"/>
</dbReference>
<dbReference type="InterPro" id="IPR016161">
    <property type="entry name" value="Ald_DH/histidinol_DH"/>
</dbReference>
<sequence>METVEIKEYVEKLCREGKESTYNIASLDTNTKNNFLNILSKKLIESEKKVISANASDIEAARQKSTSSSLIDRMLLDHKRIVQMAEGCKKVSYLPDPIGSVTFGTKRPNGLEIYCKRVPLGCIGIIYEARPNVTIEITTLAIKSGNAVILKGGSEVINTNKVLVDLVKESLKEAQIDERAVQFIETTDRSAVDVLLKQRGLIDVIIPRGSEGLIKHVVENSHIPVIETGIGNCHLYIDESANVEMALKIAINAKTQRPSVCNSIEKVLIHKNIASNILVPLVMEFKKRDVQIRGCQQTLKYVKDAILATEEDWYKEYHDLIVAIKIVKDLREAISHINKYGSKHSEAIVSENYSSIRRFLRDVDASAVYANASTRFTDGGEFGFGAEVGISTQKLHVRGPMGLEALTTMKYVIFGNGQIRT</sequence>
<protein>
    <recommendedName>
        <fullName evidence="7">Gamma-glutamyl phosphate reductase</fullName>
        <shortName evidence="7">GPR</shortName>
        <ecNumber evidence="7">1.2.1.41</ecNumber>
    </recommendedName>
    <alternativeName>
        <fullName evidence="7">Glutamate-5-semialdehyde dehydrogenase</fullName>
    </alternativeName>
    <alternativeName>
        <fullName evidence="7">Glutamyl-gamma-semialdehyde dehydrogenase</fullName>
        <shortName evidence="7">GSA dehydrogenase</shortName>
    </alternativeName>
</protein>
<dbReference type="EC" id="1.2.1.41" evidence="7"/>
<evidence type="ECO:0000313" key="10">
    <source>
        <dbReference type="Proteomes" id="UP000244792"/>
    </source>
</evidence>
<evidence type="ECO:0000256" key="5">
    <source>
        <dbReference type="ARBA" id="ARBA00023002"/>
    </source>
</evidence>
<dbReference type="HAMAP" id="MF_00412">
    <property type="entry name" value="ProA"/>
    <property type="match status" value="1"/>
</dbReference>
<comment type="function">
    <text evidence="7">Catalyzes the NADPH-dependent reduction of L-glutamate 5-phosphate into L-glutamate 5-semialdehyde and phosphate. The product spontaneously undergoes cyclization to form 1-pyrroline-5-carboxylate.</text>
</comment>
<dbReference type="FunFam" id="3.40.309.10:FF:000006">
    <property type="entry name" value="Gamma-glutamyl phosphate reductase"/>
    <property type="match status" value="1"/>
</dbReference>
<comment type="subcellular location">
    <subcellularLocation>
        <location evidence="7">Cytoplasm</location>
    </subcellularLocation>
</comment>
<dbReference type="PROSITE" id="PS01223">
    <property type="entry name" value="PROA"/>
    <property type="match status" value="1"/>
</dbReference>
<evidence type="ECO:0000256" key="1">
    <source>
        <dbReference type="ARBA" id="ARBA00004985"/>
    </source>
</evidence>
<dbReference type="Gene3D" id="3.40.309.10">
    <property type="entry name" value="Aldehyde Dehydrogenase, Chain A, domain 2"/>
    <property type="match status" value="1"/>
</dbReference>
<dbReference type="GO" id="GO:0004350">
    <property type="term" value="F:glutamate-5-semialdehyde dehydrogenase activity"/>
    <property type="evidence" value="ECO:0007669"/>
    <property type="project" value="UniProtKB-UniRule"/>
</dbReference>
<comment type="similarity">
    <text evidence="7">Belongs to the gamma-glutamyl phosphate reductase family.</text>
</comment>
<reference evidence="9 10" key="1">
    <citation type="submission" date="2017-04" db="EMBL/GenBank/DDBJ databases">
        <title>Genomic insights into metabolism of Thermodesulfobium acidiphilum.</title>
        <authorList>
            <person name="Toshchakov S.V."/>
            <person name="Frolov E.N."/>
            <person name="Kublanov I.V."/>
            <person name="Samarov N.I."/>
            <person name="Novikov A."/>
            <person name="Lebedinsky A.V."/>
            <person name="Bonch-Osmolovskaya E.A."/>
            <person name="Chernyh N.A."/>
        </authorList>
    </citation>
    <scope>NUCLEOTIDE SEQUENCE [LARGE SCALE GENOMIC DNA]</scope>
    <source>
        <strain evidence="9 10">3127-1</strain>
    </source>
</reference>